<organism evidence="1 2">
    <name type="scientific">Candidatus Sulfuritelmatomonas gaucii</name>
    <dbReference type="NCBI Taxonomy" id="2043161"/>
    <lineage>
        <taxon>Bacteria</taxon>
        <taxon>Pseudomonadati</taxon>
        <taxon>Acidobacteriota</taxon>
        <taxon>Terriglobia</taxon>
        <taxon>Terriglobales</taxon>
        <taxon>Acidobacteriaceae</taxon>
        <taxon>Candidatus Sulfuritelmatomonas</taxon>
    </lineage>
</organism>
<dbReference type="AlphaFoldDB" id="A0A2N9M620"/>
<reference evidence="2" key="1">
    <citation type="submission" date="2018-02" db="EMBL/GenBank/DDBJ databases">
        <authorList>
            <person name="Hausmann B."/>
        </authorList>
    </citation>
    <scope>NUCLEOTIDE SEQUENCE [LARGE SCALE GENOMIC DNA]</scope>
    <source>
        <strain evidence="2">Peat soil MAG SbA5</strain>
    </source>
</reference>
<dbReference type="EMBL" id="OKRB01000142">
    <property type="protein sequence ID" value="SPE30892.1"/>
    <property type="molecule type" value="Genomic_DNA"/>
</dbReference>
<name>A0A2N9M620_9BACT</name>
<evidence type="ECO:0000313" key="1">
    <source>
        <dbReference type="EMBL" id="SPE30892.1"/>
    </source>
</evidence>
<accession>A0A2N9M620</accession>
<protein>
    <submittedName>
        <fullName evidence="1">Uncharacterized protein</fullName>
    </submittedName>
</protein>
<sequence length="113" mass="12384">MASSWIVANSEVKEISLRRDAPKAIMFLRFRLSMTTRMGLNTIFSPRLQQPDSLIRDPTHSSAAPRQMPDDNLRAIGLCAPVAPSPLFAPLSWTLASFAISPSSPTSTTASRR</sequence>
<dbReference type="Proteomes" id="UP000239735">
    <property type="component" value="Unassembled WGS sequence"/>
</dbReference>
<evidence type="ECO:0000313" key="2">
    <source>
        <dbReference type="Proteomes" id="UP000239735"/>
    </source>
</evidence>
<gene>
    <name evidence="1" type="ORF">SBA5_800010</name>
</gene>
<proteinExistence type="predicted"/>